<evidence type="ECO:0000256" key="1">
    <source>
        <dbReference type="ARBA" id="ARBA00004651"/>
    </source>
</evidence>
<accession>A0ABQ4BJN5</accession>
<dbReference type="Pfam" id="PF00122">
    <property type="entry name" value="E1-E2_ATPase"/>
    <property type="match status" value="1"/>
</dbReference>
<name>A0ABQ4BJN5_9ACTN</name>
<dbReference type="Pfam" id="PF00689">
    <property type="entry name" value="Cation_ATPase_C"/>
    <property type="match status" value="1"/>
</dbReference>
<dbReference type="InterPro" id="IPR044492">
    <property type="entry name" value="P_typ_ATPase_HD_dom"/>
</dbReference>
<dbReference type="Gene3D" id="2.70.150.10">
    <property type="entry name" value="Calcium-transporting ATPase, cytoplasmic transduction domain A"/>
    <property type="match status" value="1"/>
</dbReference>
<evidence type="ECO:0000256" key="3">
    <source>
        <dbReference type="ARBA" id="ARBA00022741"/>
    </source>
</evidence>
<comment type="caution">
    <text evidence="11">The sequence shown here is derived from an EMBL/GenBank/DDBJ whole genome shotgun (WGS) entry which is preliminary data.</text>
</comment>
<evidence type="ECO:0000313" key="12">
    <source>
        <dbReference type="Proteomes" id="UP000624709"/>
    </source>
</evidence>
<dbReference type="SFLD" id="SFLDF00027">
    <property type="entry name" value="p-type_atpase"/>
    <property type="match status" value="1"/>
</dbReference>
<feature type="transmembrane region" description="Helical" evidence="9">
    <location>
        <begin position="785"/>
        <end position="802"/>
    </location>
</feature>
<dbReference type="SUPFAM" id="SSF56784">
    <property type="entry name" value="HAD-like"/>
    <property type="match status" value="1"/>
</dbReference>
<dbReference type="InterPro" id="IPR023298">
    <property type="entry name" value="ATPase_P-typ_TM_dom_sf"/>
</dbReference>
<evidence type="ECO:0000259" key="10">
    <source>
        <dbReference type="SMART" id="SM00831"/>
    </source>
</evidence>
<keyword evidence="2 9" id="KW-0812">Transmembrane</keyword>
<dbReference type="InterPro" id="IPR023299">
    <property type="entry name" value="ATPase_P-typ_cyto_dom_N"/>
</dbReference>
<feature type="transmembrane region" description="Helical" evidence="9">
    <location>
        <begin position="853"/>
        <end position="870"/>
    </location>
</feature>
<evidence type="ECO:0000256" key="4">
    <source>
        <dbReference type="ARBA" id="ARBA00022840"/>
    </source>
</evidence>
<dbReference type="Pfam" id="PF00690">
    <property type="entry name" value="Cation_ATPase_N"/>
    <property type="match status" value="1"/>
</dbReference>
<proteinExistence type="predicted"/>
<keyword evidence="3" id="KW-0547">Nucleotide-binding</keyword>
<dbReference type="Gene3D" id="3.40.1110.10">
    <property type="entry name" value="Calcium-transporting ATPase, cytoplasmic domain N"/>
    <property type="match status" value="1"/>
</dbReference>
<dbReference type="SUPFAM" id="SSF81660">
    <property type="entry name" value="Metal cation-transporting ATPase, ATP-binding domain N"/>
    <property type="match status" value="1"/>
</dbReference>
<dbReference type="PANTHER" id="PTHR42861">
    <property type="entry name" value="CALCIUM-TRANSPORTING ATPASE"/>
    <property type="match status" value="1"/>
</dbReference>
<dbReference type="EMBL" id="BOMS01000112">
    <property type="protein sequence ID" value="GIE70897.1"/>
    <property type="molecule type" value="Genomic_DNA"/>
</dbReference>
<dbReference type="InterPro" id="IPR059000">
    <property type="entry name" value="ATPase_P-type_domA"/>
</dbReference>
<keyword evidence="6 9" id="KW-1133">Transmembrane helix</keyword>
<reference evidence="11 12" key="1">
    <citation type="submission" date="2021-01" db="EMBL/GenBank/DDBJ databases">
        <title>Whole genome shotgun sequence of Actinoplanes palleronii NBRC 14916.</title>
        <authorList>
            <person name="Komaki H."/>
            <person name="Tamura T."/>
        </authorList>
    </citation>
    <scope>NUCLEOTIDE SEQUENCE [LARGE SCALE GENOMIC DNA]</scope>
    <source>
        <strain evidence="11 12">NBRC 14916</strain>
    </source>
</reference>
<comment type="subcellular location">
    <subcellularLocation>
        <location evidence="1">Cell membrane</location>
        <topology evidence="1">Multi-pass membrane protein</topology>
    </subcellularLocation>
</comment>
<feature type="transmembrane region" description="Helical" evidence="9">
    <location>
        <begin position="677"/>
        <end position="700"/>
    </location>
</feature>
<organism evidence="11 12">
    <name type="scientific">Actinoplanes palleronii</name>
    <dbReference type="NCBI Taxonomy" id="113570"/>
    <lineage>
        <taxon>Bacteria</taxon>
        <taxon>Bacillati</taxon>
        <taxon>Actinomycetota</taxon>
        <taxon>Actinomycetes</taxon>
        <taxon>Micromonosporales</taxon>
        <taxon>Micromonosporaceae</taxon>
        <taxon>Actinoplanes</taxon>
    </lineage>
</organism>
<evidence type="ECO:0000256" key="7">
    <source>
        <dbReference type="ARBA" id="ARBA00023136"/>
    </source>
</evidence>
<keyword evidence="7 9" id="KW-0472">Membrane</keyword>
<dbReference type="SUPFAM" id="SSF81653">
    <property type="entry name" value="Calcium ATPase, transduction domain A"/>
    <property type="match status" value="1"/>
</dbReference>
<dbReference type="PROSITE" id="PS00154">
    <property type="entry name" value="ATPASE_E1_E2"/>
    <property type="match status" value="1"/>
</dbReference>
<evidence type="ECO:0000256" key="9">
    <source>
        <dbReference type="SAM" id="Phobius"/>
    </source>
</evidence>
<dbReference type="InterPro" id="IPR023214">
    <property type="entry name" value="HAD_sf"/>
</dbReference>
<keyword evidence="5" id="KW-1278">Translocase</keyword>
<keyword evidence="12" id="KW-1185">Reference proteome</keyword>
<dbReference type="InterPro" id="IPR004014">
    <property type="entry name" value="ATPase_P-typ_cation-transptr_N"/>
</dbReference>
<evidence type="ECO:0000256" key="8">
    <source>
        <dbReference type="ARBA" id="ARBA00049360"/>
    </source>
</evidence>
<dbReference type="InterPro" id="IPR008250">
    <property type="entry name" value="ATPase_P-typ_transduc_dom_A_sf"/>
</dbReference>
<gene>
    <name evidence="11" type="ORF">Apa02nite_070050</name>
</gene>
<dbReference type="InterPro" id="IPR018303">
    <property type="entry name" value="ATPase_P-typ_P_site"/>
</dbReference>
<dbReference type="NCBIfam" id="TIGR01494">
    <property type="entry name" value="ATPase_P-type"/>
    <property type="match status" value="2"/>
</dbReference>
<evidence type="ECO:0000256" key="6">
    <source>
        <dbReference type="ARBA" id="ARBA00022989"/>
    </source>
</evidence>
<dbReference type="Pfam" id="PF13246">
    <property type="entry name" value="Cation_ATPase"/>
    <property type="match status" value="1"/>
</dbReference>
<feature type="transmembrane region" description="Helical" evidence="9">
    <location>
        <begin position="752"/>
        <end position="773"/>
    </location>
</feature>
<dbReference type="Gene3D" id="1.20.1110.10">
    <property type="entry name" value="Calcium-transporting ATPase, transmembrane domain"/>
    <property type="match status" value="1"/>
</dbReference>
<dbReference type="SMART" id="SM00831">
    <property type="entry name" value="Cation_ATPase_N"/>
    <property type="match status" value="1"/>
</dbReference>
<dbReference type="InterPro" id="IPR006068">
    <property type="entry name" value="ATPase_P-typ_cation-transptr_C"/>
</dbReference>
<protein>
    <submittedName>
        <fullName evidence="11">ATPase</fullName>
    </submittedName>
</protein>
<dbReference type="InterPro" id="IPR001757">
    <property type="entry name" value="P_typ_ATPase"/>
</dbReference>
<dbReference type="PRINTS" id="PR00120">
    <property type="entry name" value="HATPASE"/>
</dbReference>
<comment type="catalytic activity">
    <reaction evidence="8">
        <text>ATP + H2O = ADP + phosphate + H(+)</text>
        <dbReference type="Rhea" id="RHEA:13065"/>
        <dbReference type="ChEBI" id="CHEBI:15377"/>
        <dbReference type="ChEBI" id="CHEBI:15378"/>
        <dbReference type="ChEBI" id="CHEBI:30616"/>
        <dbReference type="ChEBI" id="CHEBI:43474"/>
        <dbReference type="ChEBI" id="CHEBI:456216"/>
    </reaction>
</comment>
<feature type="transmembrane region" description="Helical" evidence="9">
    <location>
        <begin position="822"/>
        <end position="841"/>
    </location>
</feature>
<dbReference type="Proteomes" id="UP000624709">
    <property type="component" value="Unassembled WGS sequence"/>
</dbReference>
<dbReference type="SUPFAM" id="SSF81665">
    <property type="entry name" value="Calcium ATPase, transmembrane domain M"/>
    <property type="match status" value="1"/>
</dbReference>
<sequence length="883" mass="94414">MATMTEETPVFHVLTVPEALAAENVDQQHGLSSDEAAARRDRYGPNRFAEAKKEPWWRSFVRQYADPMQIVLLLAGLGSLYPLKQWGTGVLLIALTLLNAALGLHQEGKAAAAIDALQKMMIVKARVRRDGALAELPAEELVPGDVVQIEAGDVVPADGRLLRAATLEIGESALTGESLPVAKNVEPVASAQTDLGDRSDMAYMNTNVTRGSGELLVTATGMATEVGRISGMLQAEKDAQTPLTRQLSTLTNQILFIAGFALLASVVINLARGNEFTVVFTAAVAFAVSAIPTGLPAVVTTILSMGTQLLARSNAIVKRLRSTETLGSTSAINSDKTGTLTLNQMTAAEMAIPGRRYVVSGGGYAIEGTIKRVAGDPDVPLEEYLLPMILASDAVVTDGALIGDPTEGALVVLAEKGGLDAVATREKYPRVAELPFDSAYKLMATFHEMSGKIRCFVKGAPDQVLARCRVTPEQHERYLAENERMARQGLRVMATARCDLDAVDGDLLDLLHDLEPLALVGIVDPARPQAKDAIAQAHAAGIEVRMITGDHAITAAAIAGKLGIRGRAITGAEFAAMSDEEADREIGGIGVIARVTPEHKVRLIEVLKRKGHIVAMTGDGVNDAPALKKADIGIAMGITGTEVSKEAAAMILTDDDFATIVKAVELGRALYANLKKYIFFQMGVLAGMIVTFLGASIGNIAAGVPFQPLQSLWLNFTTQVFQAVGLGYGKAEADIMDRPPRRSDEPLLTRRALGWLGLLGLLMGAITLLVIWWADRDNSVDQARTMGLTAFSIANLAFSFTVRSEIRSVFSLETFGDKRFVITTGMSAAAIVLATEFGLFQKILHTTSLDVEHWLLCLLAGGFVVVPTEIRKAVLRRRARSPR</sequence>
<keyword evidence="4" id="KW-0067">ATP-binding</keyword>
<evidence type="ECO:0000256" key="5">
    <source>
        <dbReference type="ARBA" id="ARBA00022967"/>
    </source>
</evidence>
<evidence type="ECO:0000256" key="2">
    <source>
        <dbReference type="ARBA" id="ARBA00022692"/>
    </source>
</evidence>
<dbReference type="SFLD" id="SFLDG00002">
    <property type="entry name" value="C1.7:_P-type_atpase_like"/>
    <property type="match status" value="1"/>
</dbReference>
<dbReference type="SFLD" id="SFLDS00003">
    <property type="entry name" value="Haloacid_Dehalogenase"/>
    <property type="match status" value="1"/>
</dbReference>
<evidence type="ECO:0000313" key="11">
    <source>
        <dbReference type="EMBL" id="GIE70897.1"/>
    </source>
</evidence>
<dbReference type="PRINTS" id="PR00119">
    <property type="entry name" value="CATATPASE"/>
</dbReference>
<feature type="transmembrane region" description="Helical" evidence="9">
    <location>
        <begin position="254"/>
        <end position="272"/>
    </location>
</feature>
<dbReference type="InterPro" id="IPR036412">
    <property type="entry name" value="HAD-like_sf"/>
</dbReference>
<feature type="transmembrane region" description="Helical" evidence="9">
    <location>
        <begin position="278"/>
        <end position="311"/>
    </location>
</feature>
<dbReference type="Gene3D" id="3.40.50.1000">
    <property type="entry name" value="HAD superfamily/HAD-like"/>
    <property type="match status" value="1"/>
</dbReference>
<feature type="domain" description="Cation-transporting P-type ATPase N-terminal" evidence="10">
    <location>
        <begin position="10"/>
        <end position="84"/>
    </location>
</feature>